<sequence>MCHSGGRGAPRDPFAVTAASLIVGVAQNVGRHSLGGIATLVPAPCRWAASGGDCGKPGSARAERVVGEQRRREDTP</sequence>
<evidence type="ECO:0000256" key="1">
    <source>
        <dbReference type="SAM" id="MobiDB-lite"/>
    </source>
</evidence>
<evidence type="ECO:0000313" key="2">
    <source>
        <dbReference type="EMBL" id="GFE36171.1"/>
    </source>
</evidence>
<name>A0A640UNE4_9ACTN</name>
<organism evidence="2 3">
    <name type="scientific">Streptomyces tubercidicus</name>
    <dbReference type="NCBI Taxonomy" id="47759"/>
    <lineage>
        <taxon>Bacteria</taxon>
        <taxon>Bacillati</taxon>
        <taxon>Actinomycetota</taxon>
        <taxon>Actinomycetes</taxon>
        <taxon>Kitasatosporales</taxon>
        <taxon>Streptomycetaceae</taxon>
        <taxon>Streptomyces</taxon>
    </lineage>
</organism>
<reference evidence="2 3" key="1">
    <citation type="submission" date="2019-12" db="EMBL/GenBank/DDBJ databases">
        <title>Whole genome shotgun sequence of Streptomyces tubercidicus NBRC 13090.</title>
        <authorList>
            <person name="Ichikawa N."/>
            <person name="Kimura A."/>
            <person name="Kitahashi Y."/>
            <person name="Komaki H."/>
            <person name="Tamura T."/>
        </authorList>
    </citation>
    <scope>NUCLEOTIDE SEQUENCE [LARGE SCALE GENOMIC DNA]</scope>
    <source>
        <strain evidence="2 3">NBRC 13090</strain>
    </source>
</reference>
<evidence type="ECO:0000313" key="3">
    <source>
        <dbReference type="Proteomes" id="UP000431826"/>
    </source>
</evidence>
<protein>
    <submittedName>
        <fullName evidence="2">Uncharacterized protein</fullName>
    </submittedName>
</protein>
<keyword evidence="3" id="KW-1185">Reference proteome</keyword>
<gene>
    <name evidence="2" type="ORF">Stube_08440</name>
</gene>
<comment type="caution">
    <text evidence="2">The sequence shown here is derived from an EMBL/GenBank/DDBJ whole genome shotgun (WGS) entry which is preliminary data.</text>
</comment>
<dbReference type="Proteomes" id="UP000431826">
    <property type="component" value="Unassembled WGS sequence"/>
</dbReference>
<proteinExistence type="predicted"/>
<dbReference type="EMBL" id="BLIR01000001">
    <property type="protein sequence ID" value="GFE36171.1"/>
    <property type="molecule type" value="Genomic_DNA"/>
</dbReference>
<accession>A0A640UNE4</accession>
<feature type="region of interest" description="Disordered" evidence="1">
    <location>
        <begin position="51"/>
        <end position="76"/>
    </location>
</feature>
<feature type="compositionally biased region" description="Basic and acidic residues" evidence="1">
    <location>
        <begin position="61"/>
        <end position="76"/>
    </location>
</feature>
<dbReference type="AlphaFoldDB" id="A0A640UNE4"/>